<evidence type="ECO:0000313" key="8">
    <source>
        <dbReference type="Proteomes" id="UP001140091"/>
    </source>
</evidence>
<keyword evidence="2 4" id="KW-0863">Zinc-finger</keyword>
<dbReference type="AlphaFoldDB" id="A0A9W8JJY8"/>
<proteinExistence type="predicted"/>
<feature type="non-terminal residue" evidence="7">
    <location>
        <position position="1"/>
    </location>
</feature>
<dbReference type="Proteomes" id="UP001140091">
    <property type="component" value="Unassembled WGS sequence"/>
</dbReference>
<feature type="region of interest" description="Disordered" evidence="5">
    <location>
        <begin position="1"/>
        <end position="36"/>
    </location>
</feature>
<reference evidence="7" key="1">
    <citation type="submission" date="2022-06" db="EMBL/GenBank/DDBJ databases">
        <title>Genome Sequence of Candolleomyces eurysporus.</title>
        <authorList>
            <person name="Buettner E."/>
        </authorList>
    </citation>
    <scope>NUCLEOTIDE SEQUENCE</scope>
    <source>
        <strain evidence="7">VTCC 930004</strain>
    </source>
</reference>
<dbReference type="EMBL" id="JANBPK010000502">
    <property type="protein sequence ID" value="KAJ2935479.1"/>
    <property type="molecule type" value="Genomic_DNA"/>
</dbReference>
<comment type="caution">
    <text evidence="7">The sequence shown here is derived from an EMBL/GenBank/DDBJ whole genome shotgun (WGS) entry which is preliminary data.</text>
</comment>
<keyword evidence="8" id="KW-1185">Reference proteome</keyword>
<keyword evidence="1" id="KW-0479">Metal-binding</keyword>
<organism evidence="7 8">
    <name type="scientific">Candolleomyces eurysporus</name>
    <dbReference type="NCBI Taxonomy" id="2828524"/>
    <lineage>
        <taxon>Eukaryota</taxon>
        <taxon>Fungi</taxon>
        <taxon>Dikarya</taxon>
        <taxon>Basidiomycota</taxon>
        <taxon>Agaricomycotina</taxon>
        <taxon>Agaricomycetes</taxon>
        <taxon>Agaricomycetidae</taxon>
        <taxon>Agaricales</taxon>
        <taxon>Agaricineae</taxon>
        <taxon>Psathyrellaceae</taxon>
        <taxon>Candolleomyces</taxon>
    </lineage>
</organism>
<dbReference type="Pfam" id="PF01753">
    <property type="entry name" value="zf-MYND"/>
    <property type="match status" value="1"/>
</dbReference>
<evidence type="ECO:0000256" key="5">
    <source>
        <dbReference type="SAM" id="MobiDB-lite"/>
    </source>
</evidence>
<evidence type="ECO:0000256" key="3">
    <source>
        <dbReference type="ARBA" id="ARBA00022833"/>
    </source>
</evidence>
<evidence type="ECO:0000256" key="1">
    <source>
        <dbReference type="ARBA" id="ARBA00022723"/>
    </source>
</evidence>
<sequence length="568" mass="63669">MPQRSASLKPIPPPPRKETDSLQPLQKLGDLDRVDPDDVEGLLGEFSNVRPVHPPPAVLPCANVQPARYSACEKPGTKACSACKLVSYCSKECQTADWKNHKTVCKNFMRSSDWQPSWVIERRTPSFMGPTDEDVKSFSNLGDLGFNGGSSLWGNMPAIDLINLSVNEADAQKDFSLAFVDENLAADIALHFWYSAFMPAEYRLQILGCVSAFLKHFVDPASQEKPYLLGVTSNLEIPWLSEEHRKCLLHYMFDPDSPHSAGIAIDDAQAEYDRVRMAPERRDYRDRMYTNLKPSHRVAFYAFRRYGIVLPLGAANAHFNCANSSLFSLEGKWLQTDYADPLSGWDIEEVVQSGKAHGAQAEDIYGCLYFFLSTNLRTLTQRIRKFPISFKLFSVEACALSKEIKKNTFDKMGISSNTTFDRVEVSNILDVNYVGIRNVLTAWSPLLGQDKHAAIVGYFMNWVMVQKDGRVQGSGESGMKQATKKLLERKGADGLKATIAQSSSDIRNIGSSMISLAKEMEVMYENSKPLEKYLQKEKLDVILRETKLKLRKATQNRPSCKHALASSS</sequence>
<evidence type="ECO:0000256" key="4">
    <source>
        <dbReference type="PROSITE-ProRule" id="PRU00134"/>
    </source>
</evidence>
<protein>
    <recommendedName>
        <fullName evidence="6">MYND-type domain-containing protein</fullName>
    </recommendedName>
</protein>
<dbReference type="GO" id="GO:0008270">
    <property type="term" value="F:zinc ion binding"/>
    <property type="evidence" value="ECO:0007669"/>
    <property type="project" value="UniProtKB-KW"/>
</dbReference>
<dbReference type="SUPFAM" id="SSF144232">
    <property type="entry name" value="HIT/MYND zinc finger-like"/>
    <property type="match status" value="1"/>
</dbReference>
<dbReference type="Gene3D" id="6.10.140.2220">
    <property type="match status" value="1"/>
</dbReference>
<dbReference type="InterPro" id="IPR002893">
    <property type="entry name" value="Znf_MYND"/>
</dbReference>
<accession>A0A9W8JJY8</accession>
<name>A0A9W8JJY8_9AGAR</name>
<dbReference type="OrthoDB" id="5282002at2759"/>
<evidence type="ECO:0000259" key="6">
    <source>
        <dbReference type="PROSITE" id="PS50865"/>
    </source>
</evidence>
<evidence type="ECO:0000256" key="2">
    <source>
        <dbReference type="ARBA" id="ARBA00022771"/>
    </source>
</evidence>
<gene>
    <name evidence="7" type="ORF">H1R20_g1615</name>
</gene>
<dbReference type="PROSITE" id="PS50865">
    <property type="entry name" value="ZF_MYND_2"/>
    <property type="match status" value="1"/>
</dbReference>
<evidence type="ECO:0000313" key="7">
    <source>
        <dbReference type="EMBL" id="KAJ2935479.1"/>
    </source>
</evidence>
<keyword evidence="3" id="KW-0862">Zinc</keyword>
<feature type="domain" description="MYND-type" evidence="6">
    <location>
        <begin position="69"/>
        <end position="105"/>
    </location>
</feature>